<evidence type="ECO:0000259" key="3">
    <source>
        <dbReference type="Pfam" id="PF00288"/>
    </source>
</evidence>
<dbReference type="SUPFAM" id="SSF54211">
    <property type="entry name" value="Ribosomal protein S5 domain 2-like"/>
    <property type="match status" value="1"/>
</dbReference>
<dbReference type="InterPro" id="IPR013750">
    <property type="entry name" value="GHMP_kinase_C_dom"/>
</dbReference>
<proteinExistence type="predicted"/>
<keyword evidence="2" id="KW-0418">Kinase</keyword>
<dbReference type="NCBIfam" id="TIGR00144">
    <property type="entry name" value="beta_RFAP_syn"/>
    <property type="match status" value="1"/>
</dbReference>
<dbReference type="Gene3D" id="3.30.230.10">
    <property type="match status" value="1"/>
</dbReference>
<dbReference type="AlphaFoldDB" id="A0A5C5WIM1"/>
<dbReference type="InterPro" id="IPR004422">
    <property type="entry name" value="RFAP_synthase"/>
</dbReference>
<name>A0A5C5WIM1_9PLAN</name>
<dbReference type="InterPro" id="IPR014721">
    <property type="entry name" value="Ribsml_uS5_D2-typ_fold_subgr"/>
</dbReference>
<dbReference type="InterPro" id="IPR020568">
    <property type="entry name" value="Ribosomal_Su5_D2-typ_SF"/>
</dbReference>
<dbReference type="RefSeq" id="WP_146511251.1">
    <property type="nucleotide sequence ID" value="NZ_SIHI01000017.1"/>
</dbReference>
<dbReference type="Pfam" id="PF08544">
    <property type="entry name" value="GHMP_kinases_C"/>
    <property type="match status" value="1"/>
</dbReference>
<keyword evidence="6" id="KW-1185">Reference proteome</keyword>
<dbReference type="Proteomes" id="UP000317243">
    <property type="component" value="Unassembled WGS sequence"/>
</dbReference>
<organism evidence="5 6">
    <name type="scientific">Thalassoglobus neptunius</name>
    <dbReference type="NCBI Taxonomy" id="1938619"/>
    <lineage>
        <taxon>Bacteria</taxon>
        <taxon>Pseudomonadati</taxon>
        <taxon>Planctomycetota</taxon>
        <taxon>Planctomycetia</taxon>
        <taxon>Planctomycetales</taxon>
        <taxon>Planctomycetaceae</taxon>
        <taxon>Thalassoglobus</taxon>
    </lineage>
</organism>
<dbReference type="InterPro" id="IPR006204">
    <property type="entry name" value="GHMP_kinase_N_dom"/>
</dbReference>
<gene>
    <name evidence="5" type="ORF">KOR42_38250</name>
</gene>
<evidence type="ECO:0000256" key="1">
    <source>
        <dbReference type="ARBA" id="ARBA00022679"/>
    </source>
</evidence>
<comment type="caution">
    <text evidence="5">The sequence shown here is derived from an EMBL/GenBank/DDBJ whole genome shotgun (WGS) entry which is preliminary data.</text>
</comment>
<dbReference type="Pfam" id="PF00288">
    <property type="entry name" value="GHMP_kinases_N"/>
    <property type="match status" value="1"/>
</dbReference>
<evidence type="ECO:0008006" key="7">
    <source>
        <dbReference type="Google" id="ProtNLM"/>
    </source>
</evidence>
<dbReference type="EMBL" id="SIHI01000017">
    <property type="protein sequence ID" value="TWT49873.1"/>
    <property type="molecule type" value="Genomic_DNA"/>
</dbReference>
<dbReference type="GO" id="GO:0005524">
    <property type="term" value="F:ATP binding"/>
    <property type="evidence" value="ECO:0007669"/>
    <property type="project" value="InterPro"/>
</dbReference>
<feature type="domain" description="GHMP kinase C-terminal" evidence="4">
    <location>
        <begin position="223"/>
        <end position="307"/>
    </location>
</feature>
<dbReference type="PIRSF" id="PIRSF004884">
    <property type="entry name" value="Sugar_kin_arch"/>
    <property type="match status" value="1"/>
</dbReference>
<dbReference type="PANTHER" id="PTHR20861:SF6">
    <property type="entry name" value="BETA-RIBOFURANOSYLPHENOL 5'-PHOSPHATE SYNTHASE"/>
    <property type="match status" value="1"/>
</dbReference>
<reference evidence="5 6" key="1">
    <citation type="submission" date="2019-02" db="EMBL/GenBank/DDBJ databases">
        <title>Deep-cultivation of Planctomycetes and their phenomic and genomic characterization uncovers novel biology.</title>
        <authorList>
            <person name="Wiegand S."/>
            <person name="Jogler M."/>
            <person name="Boedeker C."/>
            <person name="Pinto D."/>
            <person name="Vollmers J."/>
            <person name="Rivas-Marin E."/>
            <person name="Kohn T."/>
            <person name="Peeters S.H."/>
            <person name="Heuer A."/>
            <person name="Rast P."/>
            <person name="Oberbeckmann S."/>
            <person name="Bunk B."/>
            <person name="Jeske O."/>
            <person name="Meyerdierks A."/>
            <person name="Storesund J.E."/>
            <person name="Kallscheuer N."/>
            <person name="Luecker S."/>
            <person name="Lage O.M."/>
            <person name="Pohl T."/>
            <person name="Merkel B.J."/>
            <person name="Hornburger P."/>
            <person name="Mueller R.-W."/>
            <person name="Bruemmer F."/>
            <person name="Labrenz M."/>
            <person name="Spormann A.M."/>
            <person name="Op Den Camp H."/>
            <person name="Overmann J."/>
            <person name="Amann R."/>
            <person name="Jetten M.S.M."/>
            <person name="Mascher T."/>
            <person name="Medema M.H."/>
            <person name="Devos D.P."/>
            <person name="Kaster A.-K."/>
            <person name="Ovreas L."/>
            <person name="Rohde M."/>
            <person name="Galperin M.Y."/>
            <person name="Jogler C."/>
        </authorList>
    </citation>
    <scope>NUCLEOTIDE SEQUENCE [LARGE SCALE GENOMIC DNA]</scope>
    <source>
        <strain evidence="5 6">KOR42</strain>
    </source>
</reference>
<protein>
    <recommendedName>
        <fullName evidence="7">GHMP kinase C-terminal domain-containing protein</fullName>
    </recommendedName>
</protein>
<dbReference type="OrthoDB" id="1492801at2"/>
<evidence type="ECO:0000259" key="4">
    <source>
        <dbReference type="Pfam" id="PF08544"/>
    </source>
</evidence>
<dbReference type="GO" id="GO:0016301">
    <property type="term" value="F:kinase activity"/>
    <property type="evidence" value="ECO:0007669"/>
    <property type="project" value="UniProtKB-KW"/>
</dbReference>
<sequence>MQSLNLMIETGARLHFGPLSYRPEIGRHFGGIGLMIREPGVSLRFSADADRNESNRSEESFSISDRSSRAYAIANAIRKARPDWDRPIDLDVVSEIPSHQGLGSGTQLSMAVAEGLASLHGVNDLSLRELASLGGRGGRSTVGLHGYQTGGFLVDAGHASGATMGDLACRIEFPDDWPVILVTPPQSSGLSGEGEAEAFAELSPMSQATTGELCRLVLTGILPGIQSRVFSEFCIALQRYGDLVGEFFQEVQGGRYSHPEMENLAERVAQLTDPVCLVQSSWGPTVAVFVEDDQSAQRLIESLDADFVKKDWKVVRTSAFNAGRRLSLG</sequence>
<keyword evidence="1" id="KW-0808">Transferase</keyword>
<feature type="domain" description="GHMP kinase N-terminal" evidence="3">
    <location>
        <begin position="71"/>
        <end position="143"/>
    </location>
</feature>
<accession>A0A5C5WIM1</accession>
<evidence type="ECO:0000313" key="6">
    <source>
        <dbReference type="Proteomes" id="UP000317243"/>
    </source>
</evidence>
<evidence type="ECO:0000256" key="2">
    <source>
        <dbReference type="ARBA" id="ARBA00022777"/>
    </source>
</evidence>
<evidence type="ECO:0000313" key="5">
    <source>
        <dbReference type="EMBL" id="TWT49873.1"/>
    </source>
</evidence>
<dbReference type="PANTHER" id="PTHR20861">
    <property type="entry name" value="HOMOSERINE/4-DIPHOSPHOCYTIDYL-2-C-METHYL-D-ERYTHRITOL KINASE"/>
    <property type="match status" value="1"/>
</dbReference>